<evidence type="ECO:0000313" key="7">
    <source>
        <dbReference type="Proteomes" id="UP001157114"/>
    </source>
</evidence>
<protein>
    <submittedName>
        <fullName evidence="6">Amino acid adenylation protein</fullName>
    </submittedName>
</protein>
<dbReference type="InterPro" id="IPR010071">
    <property type="entry name" value="AA_adenyl_dom"/>
</dbReference>
<dbReference type="Gene3D" id="3.40.50.12780">
    <property type="entry name" value="N-terminal domain of ligase-like"/>
    <property type="match status" value="1"/>
</dbReference>
<dbReference type="InterPro" id="IPR045851">
    <property type="entry name" value="AMP-bd_C_sf"/>
</dbReference>
<dbReference type="RefSeq" id="WP_284241465.1">
    <property type="nucleotide sequence ID" value="NZ_BSSQ01000019.1"/>
</dbReference>
<reference evidence="6 7" key="1">
    <citation type="submission" date="2023-03" db="EMBL/GenBank/DDBJ databases">
        <title>Draft genome sequence of the bacteria which degrade cell wall of Tricholomamatutake.</title>
        <authorList>
            <person name="Konishi Y."/>
            <person name="Fukuta Y."/>
            <person name="Shirasaka N."/>
        </authorList>
    </citation>
    <scope>NUCLEOTIDE SEQUENCE [LARGE SCALE GENOMIC DNA]</scope>
    <source>
        <strain evidence="7">mu1</strain>
    </source>
</reference>
<evidence type="ECO:0000256" key="1">
    <source>
        <dbReference type="ARBA" id="ARBA00006432"/>
    </source>
</evidence>
<dbReference type="PROSITE" id="PS00455">
    <property type="entry name" value="AMP_BINDING"/>
    <property type="match status" value="1"/>
</dbReference>
<dbReference type="SUPFAM" id="SSF56801">
    <property type="entry name" value="Acetyl-CoA synthetase-like"/>
    <property type="match status" value="1"/>
</dbReference>
<dbReference type="Proteomes" id="UP001157114">
    <property type="component" value="Unassembled WGS sequence"/>
</dbReference>
<dbReference type="CDD" id="cd05930">
    <property type="entry name" value="A_NRPS"/>
    <property type="match status" value="1"/>
</dbReference>
<comment type="similarity">
    <text evidence="1">Belongs to the ATP-dependent AMP-binding enzyme family.</text>
</comment>
<accession>A0ABQ6GKU8</accession>
<dbReference type="Gene3D" id="3.30.300.30">
    <property type="match status" value="1"/>
</dbReference>
<feature type="domain" description="AMP-dependent synthetase/ligase" evidence="4">
    <location>
        <begin position="9"/>
        <end position="363"/>
    </location>
</feature>
<dbReference type="NCBIfam" id="TIGR01733">
    <property type="entry name" value="AA-adenyl-dom"/>
    <property type="match status" value="1"/>
</dbReference>
<dbReference type="InterPro" id="IPR042099">
    <property type="entry name" value="ANL_N_sf"/>
</dbReference>
<keyword evidence="3" id="KW-0045">Antibiotic biosynthesis</keyword>
<sequence>MQFNVMEYLEHTVRRVPDKIAYANDEFGLTFQEVYGQSRAVGTFLNSLNLQKQPIVVFMNRSPKAIAAYYGVIYSGNFYVPLDDEMPRNRIETIIRKINPSAIICDESTKQTADAIGFQGGIHLFDDLIQGPVDDGALTRIRLSALDTDPVYVVFTSGSTGVPKGIIANHRSVIDYIENLSDVLSLSGDTVFGNQTPLYLDACFKELFPTLKFGATTYIIPKSLFMFPLKLVEFLNEHRINTVCWVVSALTMISSFKVLDKLVPQYLHTVAFGSEVFPVKQFNLWRSALPKANFYNLYGPTEATGMSCYYKVERALGEQEILPVGRPFRNTEILLLGPDDRQVAPGEVGEICIRGTCLTLGYYGDFEKTSEVFVQNPLNGLYPELIYRTGDLGKYNEHGELMFVSRKDYQIKHMGYRIELGEIEANVNRLEGIQSACCVYDKTTEKIVLFFVGDTDARSIVKGLKLLLPKYMIPNRIEPLDSMPLTTNGKIDRVYLNEAFVKKGSYAHG</sequence>
<evidence type="ECO:0000256" key="3">
    <source>
        <dbReference type="ARBA" id="ARBA00023194"/>
    </source>
</evidence>
<evidence type="ECO:0000259" key="4">
    <source>
        <dbReference type="Pfam" id="PF00501"/>
    </source>
</evidence>
<keyword evidence="7" id="KW-1185">Reference proteome</keyword>
<evidence type="ECO:0000259" key="5">
    <source>
        <dbReference type="Pfam" id="PF13193"/>
    </source>
</evidence>
<organism evidence="6 7">
    <name type="scientific">Paenibacillus glycanilyticus</name>
    <dbReference type="NCBI Taxonomy" id="126569"/>
    <lineage>
        <taxon>Bacteria</taxon>
        <taxon>Bacillati</taxon>
        <taxon>Bacillota</taxon>
        <taxon>Bacilli</taxon>
        <taxon>Bacillales</taxon>
        <taxon>Paenibacillaceae</taxon>
        <taxon>Paenibacillus</taxon>
    </lineage>
</organism>
<proteinExistence type="inferred from homology"/>
<dbReference type="Pfam" id="PF00501">
    <property type="entry name" value="AMP-binding"/>
    <property type="match status" value="1"/>
</dbReference>
<dbReference type="EMBL" id="BSSQ01000019">
    <property type="protein sequence ID" value="GLX70690.1"/>
    <property type="molecule type" value="Genomic_DNA"/>
</dbReference>
<dbReference type="PANTHER" id="PTHR45527">
    <property type="entry name" value="NONRIBOSOMAL PEPTIDE SYNTHETASE"/>
    <property type="match status" value="1"/>
</dbReference>
<dbReference type="PANTHER" id="PTHR45527:SF1">
    <property type="entry name" value="FATTY ACID SYNTHASE"/>
    <property type="match status" value="1"/>
</dbReference>
<dbReference type="Pfam" id="PF13193">
    <property type="entry name" value="AMP-binding_C"/>
    <property type="match status" value="1"/>
</dbReference>
<name>A0ABQ6GKU8_9BACL</name>
<dbReference type="InterPro" id="IPR020845">
    <property type="entry name" value="AMP-binding_CS"/>
</dbReference>
<feature type="domain" description="AMP-binding enzyme C-terminal" evidence="5">
    <location>
        <begin position="422"/>
        <end position="490"/>
    </location>
</feature>
<dbReference type="InterPro" id="IPR025110">
    <property type="entry name" value="AMP-bd_C"/>
</dbReference>
<dbReference type="InterPro" id="IPR000873">
    <property type="entry name" value="AMP-dep_synth/lig_dom"/>
</dbReference>
<comment type="caution">
    <text evidence="6">The sequence shown here is derived from an EMBL/GenBank/DDBJ whole genome shotgun (WGS) entry which is preliminary data.</text>
</comment>
<keyword evidence="2" id="KW-0677">Repeat</keyword>
<gene>
    <name evidence="6" type="ORF">MU1_50360</name>
</gene>
<evidence type="ECO:0000256" key="2">
    <source>
        <dbReference type="ARBA" id="ARBA00022737"/>
    </source>
</evidence>
<evidence type="ECO:0000313" key="6">
    <source>
        <dbReference type="EMBL" id="GLX70690.1"/>
    </source>
</evidence>